<comment type="caution">
    <text evidence="1">The sequence shown here is derived from an EMBL/GenBank/DDBJ whole genome shotgun (WGS) entry which is preliminary data.</text>
</comment>
<dbReference type="RefSeq" id="WP_377725887.1">
    <property type="nucleotide sequence ID" value="NZ_JBHSEW010000007.1"/>
</dbReference>
<proteinExistence type="predicted"/>
<keyword evidence="2" id="KW-1185">Reference proteome</keyword>
<evidence type="ECO:0000313" key="1">
    <source>
        <dbReference type="EMBL" id="MFC4622461.1"/>
    </source>
</evidence>
<reference evidence="2" key="1">
    <citation type="journal article" date="2019" name="Int. J. Syst. Evol. Microbiol.">
        <title>The Global Catalogue of Microorganisms (GCM) 10K type strain sequencing project: providing services to taxonomists for standard genome sequencing and annotation.</title>
        <authorList>
            <consortium name="The Broad Institute Genomics Platform"/>
            <consortium name="The Broad Institute Genome Sequencing Center for Infectious Disease"/>
            <person name="Wu L."/>
            <person name="Ma J."/>
        </authorList>
    </citation>
    <scope>NUCLEOTIDE SEQUENCE [LARGE SCALE GENOMIC DNA]</scope>
    <source>
        <strain evidence="2">JCM 11650</strain>
    </source>
</reference>
<organism evidence="1 2">
    <name type="scientific">Comamonas nitrativorans</name>
    <dbReference type="NCBI Taxonomy" id="108437"/>
    <lineage>
        <taxon>Bacteria</taxon>
        <taxon>Pseudomonadati</taxon>
        <taxon>Pseudomonadota</taxon>
        <taxon>Betaproteobacteria</taxon>
        <taxon>Burkholderiales</taxon>
        <taxon>Comamonadaceae</taxon>
        <taxon>Comamonas</taxon>
    </lineage>
</organism>
<name>A0ABV9GYZ0_9BURK</name>
<dbReference type="Proteomes" id="UP001595967">
    <property type="component" value="Unassembled WGS sequence"/>
</dbReference>
<protein>
    <submittedName>
        <fullName evidence="1">Uncharacterized protein</fullName>
    </submittedName>
</protein>
<dbReference type="EMBL" id="JBHSEW010000007">
    <property type="protein sequence ID" value="MFC4622461.1"/>
    <property type="molecule type" value="Genomic_DNA"/>
</dbReference>
<sequence>MARSLLGIQPATAIPLRAQTATAPRLAGAQLEARLRKKRSAAYIRAVTQLDAGGHVHSPASVQALIEAIRQELPDVQIDALPLGIVSRCYLGAPYQVHTLDCTGSIIQHYKTFEPLPSLLERARSVALHPGYAFVEVYSNRLIAVGESGQTAFIDL</sequence>
<gene>
    <name evidence="1" type="ORF">ACFO3A_09560</name>
</gene>
<accession>A0ABV9GYZ0</accession>
<evidence type="ECO:0000313" key="2">
    <source>
        <dbReference type="Proteomes" id="UP001595967"/>
    </source>
</evidence>